<keyword evidence="3" id="KW-0472">Membrane</keyword>
<dbReference type="AlphaFoldDB" id="A0AAW0MY03"/>
<keyword evidence="3" id="KW-1133">Transmembrane helix</keyword>
<keyword evidence="1" id="KW-0175">Coiled coil</keyword>
<evidence type="ECO:0000313" key="5">
    <source>
        <dbReference type="EMBL" id="KAK7884587.1"/>
    </source>
</evidence>
<keyword evidence="3" id="KW-0812">Transmembrane</keyword>
<comment type="caution">
    <text evidence="5">The sequence shown here is derived from an EMBL/GenBank/DDBJ whole genome shotgun (WGS) entry which is preliminary data.</text>
</comment>
<feature type="transmembrane region" description="Helical" evidence="3">
    <location>
        <begin position="237"/>
        <end position="256"/>
    </location>
</feature>
<dbReference type="PANTHER" id="PTHR33538:SF2">
    <property type="entry name" value="PROTEIN GAMETE EXPRESSED 1"/>
    <property type="match status" value="1"/>
</dbReference>
<protein>
    <submittedName>
        <fullName evidence="5">Uncharacterized protein</fullName>
    </submittedName>
</protein>
<keyword evidence="6" id="KW-1185">Reference proteome</keyword>
<feature type="transmembrane region" description="Helical" evidence="3">
    <location>
        <begin position="307"/>
        <end position="325"/>
    </location>
</feature>
<sequence length="507" mass="57056">MAPRCFTAVLTFALLLVLVLFRNCRCSGMGTDTARGKAELLRVRSYAASSRFGDCWTRALDQLDTRCNDMTSESQSRMALKFTHCHLLSSGRDFPSCPEGSEVSRCTAHMDVVAFNTYTEFFTHTHSMCHFLQSEAWQSKAETTIYRLTESSAGVAEQLQSTRQMAEDLIEVQSAALQAQQEILTNGEELRATLKDSTQGLQSVFSELSAVSQQQQFALSELFNRVSFLQSFLMMEAHSMGSCLYNAAALGAAFLLTATTRTSRARLLLLFLVCMNFYIEGKIYQLVTSSDLPEHQHMEVVASYISVLRRLVLSISVFVLIFVIVRHKDPLQQSLIVLKQLQETQRSLQVALRHAENLGEKQKKSEEHKIKLSSQKKEYDKIKQQEKCVKCVERRMKDECSIDQSELSQLSHIDWSTDSLLSSTACSSAADTTILTKNSQDATLQNTITNEPPVQTPAGSPSRRQRRSSTSRRGSSGSPLVYSILVEDKQSRYSLRSRRSETPKYFN</sequence>
<feature type="coiled-coil region" evidence="1">
    <location>
        <begin position="338"/>
        <end position="385"/>
    </location>
</feature>
<evidence type="ECO:0000256" key="1">
    <source>
        <dbReference type="SAM" id="Coils"/>
    </source>
</evidence>
<feature type="region of interest" description="Disordered" evidence="2">
    <location>
        <begin position="443"/>
        <end position="481"/>
    </location>
</feature>
<feature type="signal peptide" evidence="4">
    <location>
        <begin position="1"/>
        <end position="26"/>
    </location>
</feature>
<keyword evidence="4" id="KW-0732">Signal</keyword>
<feature type="chain" id="PRO_5043822023" evidence="4">
    <location>
        <begin position="27"/>
        <end position="507"/>
    </location>
</feature>
<name>A0AAW0MY03_9GOBI</name>
<dbReference type="Proteomes" id="UP001460270">
    <property type="component" value="Unassembled WGS sequence"/>
</dbReference>
<organism evidence="5 6">
    <name type="scientific">Mugilogobius chulae</name>
    <name type="common">yellowstripe goby</name>
    <dbReference type="NCBI Taxonomy" id="88201"/>
    <lineage>
        <taxon>Eukaryota</taxon>
        <taxon>Metazoa</taxon>
        <taxon>Chordata</taxon>
        <taxon>Craniata</taxon>
        <taxon>Vertebrata</taxon>
        <taxon>Euteleostomi</taxon>
        <taxon>Actinopterygii</taxon>
        <taxon>Neopterygii</taxon>
        <taxon>Teleostei</taxon>
        <taxon>Neoteleostei</taxon>
        <taxon>Acanthomorphata</taxon>
        <taxon>Gobiaria</taxon>
        <taxon>Gobiiformes</taxon>
        <taxon>Gobioidei</taxon>
        <taxon>Gobiidae</taxon>
        <taxon>Gobionellinae</taxon>
        <taxon>Mugilogobius</taxon>
    </lineage>
</organism>
<dbReference type="EMBL" id="JBBPFD010000020">
    <property type="protein sequence ID" value="KAK7884587.1"/>
    <property type="molecule type" value="Genomic_DNA"/>
</dbReference>
<feature type="compositionally biased region" description="Polar residues" evidence="2">
    <location>
        <begin position="443"/>
        <end position="453"/>
    </location>
</feature>
<accession>A0AAW0MY03</accession>
<evidence type="ECO:0000313" key="6">
    <source>
        <dbReference type="Proteomes" id="UP001460270"/>
    </source>
</evidence>
<reference evidence="6" key="1">
    <citation type="submission" date="2024-04" db="EMBL/GenBank/DDBJ databases">
        <title>Salinicola lusitanus LLJ914,a marine bacterium isolated from the Okinawa Trough.</title>
        <authorList>
            <person name="Li J."/>
        </authorList>
    </citation>
    <scope>NUCLEOTIDE SEQUENCE [LARGE SCALE GENOMIC DNA]</scope>
</reference>
<dbReference type="PANTHER" id="PTHR33538">
    <property type="entry name" value="PROTEIN GAMETE EXPRESSED 1"/>
    <property type="match status" value="1"/>
</dbReference>
<dbReference type="InterPro" id="IPR040346">
    <property type="entry name" value="GEX1/Brambleberry"/>
</dbReference>
<evidence type="ECO:0000256" key="2">
    <source>
        <dbReference type="SAM" id="MobiDB-lite"/>
    </source>
</evidence>
<feature type="transmembrane region" description="Helical" evidence="3">
    <location>
        <begin position="268"/>
        <end position="287"/>
    </location>
</feature>
<proteinExistence type="predicted"/>
<gene>
    <name evidence="5" type="ORF">WMY93_027710</name>
</gene>
<evidence type="ECO:0000256" key="3">
    <source>
        <dbReference type="SAM" id="Phobius"/>
    </source>
</evidence>
<evidence type="ECO:0000256" key="4">
    <source>
        <dbReference type="SAM" id="SignalP"/>
    </source>
</evidence>